<dbReference type="PANTHER" id="PTHR11679">
    <property type="entry name" value="VESICLE PROTEIN SORTING-ASSOCIATED"/>
    <property type="match status" value="1"/>
</dbReference>
<dbReference type="InterPro" id="IPR043154">
    <property type="entry name" value="Sec-1-like_dom1"/>
</dbReference>
<dbReference type="Gene3D" id="3.40.50.1910">
    <property type="match status" value="3"/>
</dbReference>
<dbReference type="AlphaFoldDB" id="A0A095A1D9"/>
<evidence type="ECO:0000313" key="2">
    <source>
        <dbReference type="EMBL" id="KGB39244.1"/>
    </source>
</evidence>
<dbReference type="InterPro" id="IPR027482">
    <property type="entry name" value="Sec1-like_dom2"/>
</dbReference>
<dbReference type="InterPro" id="IPR043127">
    <property type="entry name" value="Sec-1-like_dom3a"/>
</dbReference>
<dbReference type="STRING" id="6185.A0A095A1D9"/>
<dbReference type="SUPFAM" id="SSF56815">
    <property type="entry name" value="Sec1/munc18-like (SM) proteins"/>
    <property type="match status" value="2"/>
</dbReference>
<protein>
    <recommendedName>
        <fullName evidence="3">Vacuolar protein sorting (Vps33)</fullName>
    </recommendedName>
</protein>
<proteinExistence type="inferred from homology"/>
<organism evidence="2">
    <name type="scientific">Schistosoma haematobium</name>
    <name type="common">Blood fluke</name>
    <dbReference type="NCBI Taxonomy" id="6185"/>
    <lineage>
        <taxon>Eukaryota</taxon>
        <taxon>Metazoa</taxon>
        <taxon>Spiralia</taxon>
        <taxon>Lophotrochozoa</taxon>
        <taxon>Platyhelminthes</taxon>
        <taxon>Trematoda</taxon>
        <taxon>Digenea</taxon>
        <taxon>Strigeidida</taxon>
        <taxon>Schistosomatoidea</taxon>
        <taxon>Schistosomatidae</taxon>
        <taxon>Schistosoma</taxon>
    </lineage>
</organism>
<evidence type="ECO:0008006" key="3">
    <source>
        <dbReference type="Google" id="ProtNLM"/>
    </source>
</evidence>
<sequence>MSILRQLSVTKVFKIAESPPKADYERIAYMVPPEFSSCLSVIKHCEVDQSNNIKRTRLIIFVPKETVAVTYLLESRGFLGRHLCTTSLSLSWIQLDTDLLTLNLPTLFSDYYLYKDYCWPHYMGMELGRLLKLTSESDLAPMGCRIHAFGEASHVVAAGIRLYCIQSGLVSLDRKVSTVNGTQSNYRSNVSVSDESVLTPTSSLKILGSQSSSTSLSTTFARPPPLVLVFSRDLDYVTPLLVPMTFEALIHEVVGIELGQVELPPECADESTPQKQILDSTKLHYYKDIRDVHISRVHSLLLDWRGKLQDSRGDLEMQLVSQKSVVQHKQHSSSNSIQTTSTINNTCNLRNISTRLGSFLAKRRELSFLLACLEQVLCAMTIKERVEDLRTAQSLLLQSGSGGSLAIGQVGIPSIDDENDDGDSNAPDRNRKFTPVSIGGSCGNLADVLNSFPMRLAIEWLTTHHGDHLIDGLRLVALNCVLHDGLGDELYEVMSRAIIHAAGQITFPMLEALSSLGLLYPRSKLPAISSAKTSVTNNHPTDPQSSMSVAQTNNLTKKSSHALTHTVAKLKLTQRQKSRYNYLHHLLQLSNWNQANRHVDRTVISPTYVYSGQHCPLVVRLLESVWSAGLLDSKFQSVKSNSSSAEQNHSDFELIAQPQLIEALKRMGLPSEDSVDLPYKIVSNYLMFTISIYISLCFRLTDFYVTFFSHGDHLIDGLRLVALNCVLHDGLGDELYEVMSRAIIHAAGQITFPMLEALSSLGLLYPRSKLPAISSAKTSVTNNHPTDPQSSMSVAQTNNLTKKSSHALTHTVAKLKLTQRQKSRYNYLHHLLQLSNWNQANRHVDRTVISPTYVYSGQHCPLVVRLLESVWSAGLLDSKFQSVKSNSSSAEQNHSDFELIAQPQLIEALKRMGLPSEVASNLGLVNLCDPTLTAAGYQHDIFFKKNRPNAPAPHPLPLISTDQPIVVAFPGGCTYGEVAALRFVAKRRRWNLLIATSCILTSRDLLQQAGKAVMNVNSL</sequence>
<gene>
    <name evidence="2" type="ORF">MS3_07663</name>
</gene>
<accession>A0A095A1D9</accession>
<evidence type="ECO:0000256" key="1">
    <source>
        <dbReference type="ARBA" id="ARBA00009884"/>
    </source>
</evidence>
<dbReference type="Gene3D" id="1.25.40.850">
    <property type="match status" value="2"/>
</dbReference>
<dbReference type="InterPro" id="IPR001619">
    <property type="entry name" value="Sec1-like"/>
</dbReference>
<reference evidence="2" key="1">
    <citation type="journal article" date="2012" name="Nat. Genet.">
        <title>Whole-genome sequence of Schistosoma haematobium.</title>
        <authorList>
            <person name="Young N.D."/>
            <person name="Jex A.R."/>
            <person name="Li B."/>
            <person name="Liu S."/>
            <person name="Yang L."/>
            <person name="Xiong Z."/>
            <person name="Li Y."/>
            <person name="Cantacessi C."/>
            <person name="Hall R.S."/>
            <person name="Xu X."/>
            <person name="Chen F."/>
            <person name="Wu X."/>
            <person name="Zerlotini A."/>
            <person name="Oliveira G."/>
            <person name="Hofmann A."/>
            <person name="Zhang G."/>
            <person name="Fang X."/>
            <person name="Kang Y."/>
            <person name="Campbell B.E."/>
            <person name="Loukas A."/>
            <person name="Ranganathan S."/>
            <person name="Rollinson D."/>
            <person name="Rinaldi G."/>
            <person name="Brindley P.J."/>
            <person name="Yang H."/>
            <person name="Wang J."/>
            <person name="Wang J."/>
            <person name="Gasser R.B."/>
        </authorList>
    </citation>
    <scope>NUCLEOTIDE SEQUENCE [LARGE SCALE GENOMIC DNA]</scope>
</reference>
<dbReference type="Gene3D" id="3.40.50.2060">
    <property type="match status" value="1"/>
</dbReference>
<dbReference type="GO" id="GO:0016192">
    <property type="term" value="P:vesicle-mediated transport"/>
    <property type="evidence" value="ECO:0007669"/>
    <property type="project" value="InterPro"/>
</dbReference>
<dbReference type="InterPro" id="IPR036045">
    <property type="entry name" value="Sec1-like_sf"/>
</dbReference>
<name>A0A095A1D9_SCHHA</name>
<dbReference type="Pfam" id="PF00995">
    <property type="entry name" value="Sec1"/>
    <property type="match status" value="2"/>
</dbReference>
<dbReference type="EMBL" id="KL251161">
    <property type="protein sequence ID" value="KGB39244.1"/>
    <property type="molecule type" value="Genomic_DNA"/>
</dbReference>
<dbReference type="InterPro" id="IPR043155">
    <property type="entry name" value="VPS33_dom3b"/>
</dbReference>
<comment type="similarity">
    <text evidence="1">Belongs to the STXBP/unc-18/SEC1 family.</text>
</comment>
<dbReference type="Gene3D" id="3.90.830.10">
    <property type="entry name" value="Syntaxin Binding Protein 1, Chain A, domain 2"/>
    <property type="match status" value="1"/>
</dbReference>